<keyword evidence="2" id="KW-1185">Reference proteome</keyword>
<proteinExistence type="predicted"/>
<name>A0A5C5VYI7_9PLAN</name>
<protein>
    <submittedName>
        <fullName evidence="1">Uncharacterized protein</fullName>
    </submittedName>
</protein>
<organism evidence="1 2">
    <name type="scientific">Thalassoglobus neptunius</name>
    <dbReference type="NCBI Taxonomy" id="1938619"/>
    <lineage>
        <taxon>Bacteria</taxon>
        <taxon>Pseudomonadati</taxon>
        <taxon>Planctomycetota</taxon>
        <taxon>Planctomycetia</taxon>
        <taxon>Planctomycetales</taxon>
        <taxon>Planctomycetaceae</taxon>
        <taxon>Thalassoglobus</taxon>
    </lineage>
</organism>
<gene>
    <name evidence="1" type="ORF">KOR42_46130</name>
</gene>
<reference evidence="1 2" key="1">
    <citation type="submission" date="2019-02" db="EMBL/GenBank/DDBJ databases">
        <title>Deep-cultivation of Planctomycetes and their phenomic and genomic characterization uncovers novel biology.</title>
        <authorList>
            <person name="Wiegand S."/>
            <person name="Jogler M."/>
            <person name="Boedeker C."/>
            <person name="Pinto D."/>
            <person name="Vollmers J."/>
            <person name="Rivas-Marin E."/>
            <person name="Kohn T."/>
            <person name="Peeters S.H."/>
            <person name="Heuer A."/>
            <person name="Rast P."/>
            <person name="Oberbeckmann S."/>
            <person name="Bunk B."/>
            <person name="Jeske O."/>
            <person name="Meyerdierks A."/>
            <person name="Storesund J.E."/>
            <person name="Kallscheuer N."/>
            <person name="Luecker S."/>
            <person name="Lage O.M."/>
            <person name="Pohl T."/>
            <person name="Merkel B.J."/>
            <person name="Hornburger P."/>
            <person name="Mueller R.-W."/>
            <person name="Bruemmer F."/>
            <person name="Labrenz M."/>
            <person name="Spormann A.M."/>
            <person name="Op Den Camp H."/>
            <person name="Overmann J."/>
            <person name="Amann R."/>
            <person name="Jetten M.S.M."/>
            <person name="Mascher T."/>
            <person name="Medema M.H."/>
            <person name="Devos D.P."/>
            <person name="Kaster A.-K."/>
            <person name="Ovreas L."/>
            <person name="Rohde M."/>
            <person name="Galperin M.Y."/>
            <person name="Jogler C."/>
        </authorList>
    </citation>
    <scope>NUCLEOTIDE SEQUENCE [LARGE SCALE GENOMIC DNA]</scope>
    <source>
        <strain evidence="1 2">KOR42</strain>
    </source>
</reference>
<comment type="caution">
    <text evidence="1">The sequence shown here is derived from an EMBL/GenBank/DDBJ whole genome shotgun (WGS) entry which is preliminary data.</text>
</comment>
<dbReference type="Proteomes" id="UP000317243">
    <property type="component" value="Unassembled WGS sequence"/>
</dbReference>
<accession>A0A5C5VYI7</accession>
<evidence type="ECO:0000313" key="1">
    <source>
        <dbReference type="EMBL" id="TWT42809.1"/>
    </source>
</evidence>
<sequence length="32" mass="3810">MSVKEFDQLPYEQQVQLLAFNAVRTMEEHART</sequence>
<dbReference type="AlphaFoldDB" id="A0A5C5VYI7"/>
<evidence type="ECO:0000313" key="2">
    <source>
        <dbReference type="Proteomes" id="UP000317243"/>
    </source>
</evidence>
<dbReference type="EMBL" id="SIHI01000037">
    <property type="protein sequence ID" value="TWT42809.1"/>
    <property type="molecule type" value="Genomic_DNA"/>
</dbReference>